<evidence type="ECO:0000313" key="2">
    <source>
        <dbReference type="EMBL" id="KAE8009565.1"/>
    </source>
</evidence>
<feature type="domain" description="Spermatogenesis-associated protein 20-like TRX" evidence="1">
    <location>
        <begin position="101"/>
        <end position="261"/>
    </location>
</feature>
<dbReference type="AlphaFoldDB" id="A0A5N6QQY4"/>
<dbReference type="InterPro" id="IPR004879">
    <property type="entry name" value="Ssp411-like_TRX"/>
</dbReference>
<dbReference type="InterPro" id="IPR012341">
    <property type="entry name" value="6hp_glycosidase-like_sf"/>
</dbReference>
<gene>
    <name evidence="2" type="ORF">FH972_005996</name>
</gene>
<organism evidence="2 3">
    <name type="scientific">Carpinus fangiana</name>
    <dbReference type="NCBI Taxonomy" id="176857"/>
    <lineage>
        <taxon>Eukaryota</taxon>
        <taxon>Viridiplantae</taxon>
        <taxon>Streptophyta</taxon>
        <taxon>Embryophyta</taxon>
        <taxon>Tracheophyta</taxon>
        <taxon>Spermatophyta</taxon>
        <taxon>Magnoliopsida</taxon>
        <taxon>eudicotyledons</taxon>
        <taxon>Gunneridae</taxon>
        <taxon>Pentapetalae</taxon>
        <taxon>rosids</taxon>
        <taxon>fabids</taxon>
        <taxon>Fagales</taxon>
        <taxon>Betulaceae</taxon>
        <taxon>Carpinus</taxon>
    </lineage>
</organism>
<dbReference type="InterPro" id="IPR036249">
    <property type="entry name" value="Thioredoxin-like_sf"/>
</dbReference>
<sequence>MAISPGLTNTSSFVLKPCLSSSFFLHNSMLKRLLLSPTLHRFFSHPSKFLSFPGRHPCACAHFPSVSWPVSPIFPRPIHSLNVLAMAERPSAPASHSHKYTNRLAAEHSPYLLQHAHNPVDWYPWGEEAFAEARRRDVPIFLSIGYSTCHWCHVMEVESFEDEGVAKLLNDWFVSIKVDREERPDVDKVYMTYVQALYGGGGWPLSVFLSPDLKPLMGGTYFPPDDNYGRPGFKTILRKVKDAWDSKRDILVKSGAFAIEQLTEALSASASSNKVPDGLPQNALRLCAEQLSSSYDSKFGGFGSAPKFPRPVEIKLMFYWSKKLEEAGKLREANEALKKVFFSLQCMARGGIHDHVGGGFHRYSVDECWHVPHFEKMLYDQGQLANVYLDAFSISKDVFYSCVSRDILDYLGRDMIGQEGEIFSAEDADSAEYEGASRKKEGAFYVWTSKEIDDILGEHATLFKDHYYVKPSGNCDLSRMSDPHHEFKEKNVLIERQNPTEMASKLGMPVEKYLDILGECKRKLFEVRSKRPRPHLDDKVIVSWNGLALSSFARASKILKDEDEGTKFNFPVVGCDPQEYMEVAEKAATFIRRQLYNEQTRRLQHSFRNGPSKAPGFLDDYAFLISGLLDLFEFGGGIKWLLWATQLQETQDELFLDREGGGYFNTPGEDPSVLLRVKEDHDGAEPSGNSVSTINLVRLGSLVAGSRSDCYRETAEHLLAVFETRLKDMAMAVPLMCCAADMVTAPHRKQVVLVGYKPSIEFENMLVAAHAAHDPNKTVIHVDPSSEEEMEFWEEYNSNVALMAKNNFAADKVIALVCQNFTCGAPITDPGSLKALLSQKTSSSA</sequence>
<keyword evidence="3" id="KW-1185">Reference proteome</keyword>
<dbReference type="SUPFAM" id="SSF52833">
    <property type="entry name" value="Thioredoxin-like"/>
    <property type="match status" value="1"/>
</dbReference>
<dbReference type="Gene3D" id="1.50.10.10">
    <property type="match status" value="1"/>
</dbReference>
<proteinExistence type="predicted"/>
<dbReference type="InterPro" id="IPR008928">
    <property type="entry name" value="6-hairpin_glycosidase_sf"/>
</dbReference>
<dbReference type="PANTHER" id="PTHR42899">
    <property type="entry name" value="SPERMATOGENESIS-ASSOCIATED PROTEIN 20"/>
    <property type="match status" value="1"/>
</dbReference>
<dbReference type="PIRSF" id="PIRSF006402">
    <property type="entry name" value="UCP006402_thioredoxin"/>
    <property type="match status" value="1"/>
</dbReference>
<dbReference type="CDD" id="cd02955">
    <property type="entry name" value="SSP411"/>
    <property type="match status" value="1"/>
</dbReference>
<dbReference type="EMBL" id="CM017322">
    <property type="protein sequence ID" value="KAE8009565.1"/>
    <property type="molecule type" value="Genomic_DNA"/>
</dbReference>
<dbReference type="FunFam" id="3.40.30.10:FF:000218">
    <property type="entry name" value="spermatogenesis-associated protein 20"/>
    <property type="match status" value="1"/>
</dbReference>
<evidence type="ECO:0000259" key="1">
    <source>
        <dbReference type="Pfam" id="PF03190"/>
    </source>
</evidence>
<accession>A0A5N6QQY4</accession>
<evidence type="ECO:0000313" key="3">
    <source>
        <dbReference type="Proteomes" id="UP000327013"/>
    </source>
</evidence>
<dbReference type="OrthoDB" id="1923667at2759"/>
<dbReference type="SUPFAM" id="SSF48208">
    <property type="entry name" value="Six-hairpin glycosidases"/>
    <property type="match status" value="1"/>
</dbReference>
<reference evidence="2 3" key="1">
    <citation type="submission" date="2019-06" db="EMBL/GenBank/DDBJ databases">
        <title>A chromosomal-level reference genome of Carpinus fangiana (Coryloideae, Betulaceae).</title>
        <authorList>
            <person name="Yang X."/>
            <person name="Wang Z."/>
            <person name="Zhang L."/>
            <person name="Hao G."/>
            <person name="Liu J."/>
            <person name="Yang Y."/>
        </authorList>
    </citation>
    <scope>NUCLEOTIDE SEQUENCE [LARGE SCALE GENOMIC DNA]</scope>
    <source>
        <strain evidence="2">Cfa_2016G</strain>
        <tissue evidence="2">Leaf</tissue>
    </source>
</reference>
<dbReference type="Gene3D" id="3.40.30.10">
    <property type="entry name" value="Glutaredoxin"/>
    <property type="match status" value="1"/>
</dbReference>
<dbReference type="InterPro" id="IPR024705">
    <property type="entry name" value="Ssp411"/>
</dbReference>
<name>A0A5N6QQY4_9ROSI</name>
<dbReference type="GO" id="GO:0009507">
    <property type="term" value="C:chloroplast"/>
    <property type="evidence" value="ECO:0007669"/>
    <property type="project" value="TreeGrafter"/>
</dbReference>
<dbReference type="Proteomes" id="UP000327013">
    <property type="component" value="Chromosome 2"/>
</dbReference>
<protein>
    <recommendedName>
        <fullName evidence="1">Spermatogenesis-associated protein 20-like TRX domain-containing protein</fullName>
    </recommendedName>
</protein>
<dbReference type="PANTHER" id="PTHR42899:SF1">
    <property type="entry name" value="SPERMATOGENESIS-ASSOCIATED PROTEIN 20"/>
    <property type="match status" value="1"/>
</dbReference>
<dbReference type="Pfam" id="PF03190">
    <property type="entry name" value="Thioredox_DsbH"/>
    <property type="match status" value="1"/>
</dbReference>
<dbReference type="GO" id="GO:0005975">
    <property type="term" value="P:carbohydrate metabolic process"/>
    <property type="evidence" value="ECO:0007669"/>
    <property type="project" value="InterPro"/>
</dbReference>